<name>A0A9D4V638_ADICA</name>
<evidence type="ECO:0000259" key="2">
    <source>
        <dbReference type="Pfam" id="PF04194"/>
    </source>
</evidence>
<proteinExistence type="predicted"/>
<evidence type="ECO:0000256" key="1">
    <source>
        <dbReference type="SAM" id="MobiDB-lite"/>
    </source>
</evidence>
<accession>A0A9D4V638</accession>
<feature type="region of interest" description="Disordered" evidence="1">
    <location>
        <begin position="113"/>
        <end position="169"/>
    </location>
</feature>
<dbReference type="Pfam" id="PF04194">
    <property type="entry name" value="PDCD2_C"/>
    <property type="match status" value="1"/>
</dbReference>
<evidence type="ECO:0000313" key="4">
    <source>
        <dbReference type="Proteomes" id="UP000886520"/>
    </source>
</evidence>
<keyword evidence="4" id="KW-1185">Reference proteome</keyword>
<dbReference type="InterPro" id="IPR007320">
    <property type="entry name" value="PDCD2_C"/>
</dbReference>
<dbReference type="EMBL" id="JABFUD020000005">
    <property type="protein sequence ID" value="KAI5080001.1"/>
    <property type="molecule type" value="Genomic_DNA"/>
</dbReference>
<protein>
    <recommendedName>
        <fullName evidence="2">Programmed cell death protein 2 C-terminal domain-containing protein</fullName>
    </recommendedName>
</protein>
<dbReference type="AlphaFoldDB" id="A0A9D4V638"/>
<evidence type="ECO:0000313" key="3">
    <source>
        <dbReference type="EMBL" id="KAI5080001.1"/>
    </source>
</evidence>
<sequence>MGRPLPSNLAASQSEAKEVILGMPGPWAEDNIEPSDHYTTKVGGVPDWPMHTEEIDSEFLRCGVCGGDLGLVAQVYAPLKIRDVEIDERTLYIFGCPSSSCGIGPLSWRTLRVQGSPSSEHGRRNMSSSAEASTSSAQEVLREDMSEQGRESSSDHQHHGDEWWEDDTWGPGVVGRIDAEQEAFLAMEELETALLEAGYAAAVPLTSTLDSGEEFTAVNEDLANESDGPDLPVLPCFYVYSQHESHPSRGSRAVSALQITERAETAERDELNRREEMWEGEEYEHDRALSADRTYLKFKKRLDCYPEQCFRYCFKGKPLWASKDGVEPGVCAQCGGPRVYEMQLMPPLLYYLQQACKDLPSTAYSPNDWEWLTLVVFTCGRSCTPCLSPDSGAPYGESKPWIVVEEAIVLQYET</sequence>
<gene>
    <name evidence="3" type="ORF">GOP47_0005480</name>
</gene>
<feature type="compositionally biased region" description="Low complexity" evidence="1">
    <location>
        <begin position="127"/>
        <end position="137"/>
    </location>
</feature>
<dbReference type="PANTHER" id="PTHR47762:SF2">
    <property type="entry name" value="OS04G0640800 PROTEIN"/>
    <property type="match status" value="1"/>
</dbReference>
<reference evidence="3 4" key="1">
    <citation type="submission" date="2021-01" db="EMBL/GenBank/DDBJ databases">
        <title>Adiantum capillus-veneris genome.</title>
        <authorList>
            <person name="Fang Y."/>
            <person name="Liao Q."/>
        </authorList>
    </citation>
    <scope>NUCLEOTIDE SEQUENCE [LARGE SCALE GENOMIC DNA]</scope>
    <source>
        <strain evidence="3">H3</strain>
        <tissue evidence="3">Leaf</tissue>
    </source>
</reference>
<feature type="compositionally biased region" description="Basic and acidic residues" evidence="1">
    <location>
        <begin position="140"/>
        <end position="162"/>
    </location>
</feature>
<organism evidence="3 4">
    <name type="scientific">Adiantum capillus-veneris</name>
    <name type="common">Maidenhair fern</name>
    <dbReference type="NCBI Taxonomy" id="13818"/>
    <lineage>
        <taxon>Eukaryota</taxon>
        <taxon>Viridiplantae</taxon>
        <taxon>Streptophyta</taxon>
        <taxon>Embryophyta</taxon>
        <taxon>Tracheophyta</taxon>
        <taxon>Polypodiopsida</taxon>
        <taxon>Polypodiidae</taxon>
        <taxon>Polypodiales</taxon>
        <taxon>Pteridineae</taxon>
        <taxon>Pteridaceae</taxon>
        <taxon>Vittarioideae</taxon>
        <taxon>Adiantum</taxon>
    </lineage>
</organism>
<dbReference type="GO" id="GO:0005737">
    <property type="term" value="C:cytoplasm"/>
    <property type="evidence" value="ECO:0007669"/>
    <property type="project" value="InterPro"/>
</dbReference>
<comment type="caution">
    <text evidence="3">The sequence shown here is derived from an EMBL/GenBank/DDBJ whole genome shotgun (WGS) entry which is preliminary data.</text>
</comment>
<feature type="domain" description="Programmed cell death protein 2 C-terminal" evidence="2">
    <location>
        <begin position="292"/>
        <end position="409"/>
    </location>
</feature>
<dbReference type="PANTHER" id="PTHR47762">
    <property type="entry name" value="OSJNBB0079B02.4 PROTEIN"/>
    <property type="match status" value="1"/>
</dbReference>
<dbReference type="Proteomes" id="UP000886520">
    <property type="component" value="Chromosome 5"/>
</dbReference>
<dbReference type="OrthoDB" id="366284at2759"/>